<name>A0ABT5FG13_9GAMM</name>
<gene>
    <name evidence="2" type="ORF">PN838_13085</name>
</gene>
<evidence type="ECO:0000313" key="3">
    <source>
        <dbReference type="Proteomes" id="UP001528411"/>
    </source>
</evidence>
<dbReference type="Gene3D" id="3.30.420.40">
    <property type="match status" value="1"/>
</dbReference>
<dbReference type="PANTHER" id="PTHR43190:SF3">
    <property type="entry name" value="N-ACETYL-D-GLUCOSAMINE KINASE"/>
    <property type="match status" value="1"/>
</dbReference>
<dbReference type="Proteomes" id="UP001528411">
    <property type="component" value="Unassembled WGS sequence"/>
</dbReference>
<reference evidence="2 3" key="1">
    <citation type="submission" date="2023-01" db="EMBL/GenBank/DDBJ databases">
        <title>Psychrosphaera sp. nov., isolated from marine algae.</title>
        <authorList>
            <person name="Bayburt H."/>
            <person name="Choi B.J."/>
            <person name="Kim J.M."/>
            <person name="Choi D.G."/>
            <person name="Jeon C.O."/>
        </authorList>
    </citation>
    <scope>NUCLEOTIDE SEQUENCE [LARGE SCALE GENOMIC DNA]</scope>
    <source>
        <strain evidence="2 3">G1-22</strain>
    </source>
</reference>
<keyword evidence="3" id="KW-1185">Reference proteome</keyword>
<dbReference type="EMBL" id="JAQOMS010000002">
    <property type="protein sequence ID" value="MDC2889536.1"/>
    <property type="molecule type" value="Genomic_DNA"/>
</dbReference>
<evidence type="ECO:0000259" key="1">
    <source>
        <dbReference type="Pfam" id="PF01869"/>
    </source>
</evidence>
<accession>A0ABT5FG13</accession>
<proteinExistence type="predicted"/>
<organism evidence="2 3">
    <name type="scientific">Psychrosphaera algicola</name>
    <dbReference type="NCBI Taxonomy" id="3023714"/>
    <lineage>
        <taxon>Bacteria</taxon>
        <taxon>Pseudomonadati</taxon>
        <taxon>Pseudomonadota</taxon>
        <taxon>Gammaproteobacteria</taxon>
        <taxon>Alteromonadales</taxon>
        <taxon>Pseudoalteromonadaceae</taxon>
        <taxon>Psychrosphaera</taxon>
    </lineage>
</organism>
<dbReference type="SUPFAM" id="SSF53067">
    <property type="entry name" value="Actin-like ATPase domain"/>
    <property type="match status" value="2"/>
</dbReference>
<feature type="domain" description="ATPase BadF/BadG/BcrA/BcrD type" evidence="1">
    <location>
        <begin position="13"/>
        <end position="161"/>
    </location>
</feature>
<protein>
    <submittedName>
        <fullName evidence="2">BadF/BadG/BcrA/BcrD ATPase family protein</fullName>
    </submittedName>
</protein>
<dbReference type="Pfam" id="PF01869">
    <property type="entry name" value="BcrAD_BadFG"/>
    <property type="match status" value="1"/>
</dbReference>
<evidence type="ECO:0000313" key="2">
    <source>
        <dbReference type="EMBL" id="MDC2889536.1"/>
    </source>
</evidence>
<comment type="caution">
    <text evidence="2">The sequence shown here is derived from an EMBL/GenBank/DDBJ whole genome shotgun (WGS) entry which is preliminary data.</text>
</comment>
<dbReference type="RefSeq" id="WP_272180954.1">
    <property type="nucleotide sequence ID" value="NZ_JAQOMS010000002.1"/>
</dbReference>
<dbReference type="InterPro" id="IPR002731">
    <property type="entry name" value="ATPase_BadF"/>
</dbReference>
<dbReference type="PANTHER" id="PTHR43190">
    <property type="entry name" value="N-ACETYL-D-GLUCOSAMINE KINASE"/>
    <property type="match status" value="1"/>
</dbReference>
<dbReference type="InterPro" id="IPR052519">
    <property type="entry name" value="Euk-type_GlcNAc_Kinase"/>
</dbReference>
<sequence length="163" mass="16789">MSKDKYNNKQLYLGVDGGGSKCRAVLYSEQDGVIGDAISGPANALRGVAQAQKHIVEATDAALAQAGLPAEYKSNLIAGIGLAGLNLEACMNEMKLWASPFKNTFYTTDLHIACIGAHGGEDGAVMIIGTGSSALVSQNNELFELGGHGFPVGDAGSGAWLGF</sequence>
<dbReference type="CDD" id="cd24082">
    <property type="entry name" value="ASKHA_NBD_GspK-like"/>
    <property type="match status" value="1"/>
</dbReference>
<dbReference type="InterPro" id="IPR043129">
    <property type="entry name" value="ATPase_NBD"/>
</dbReference>